<dbReference type="Proteomes" id="UP001208540">
    <property type="component" value="Unassembled WGS sequence"/>
</dbReference>
<accession>A0AAW5VMJ0</accession>
<sequence length="262" mass="30731">MKIKYLIVTLLLIGCFEKKEKNDETIISSIISPDKQIRIDFINSDSNPICENKPASLSDSGKIQKICFFRIFDNNTNKLILELNPESDKTKNKELIKCTPENYPLSVAYGFIKLNINNEIIFEDNYAIYGSSGEFSKIIKFNWKKCIFTTIAEFEEGNIGWPDPEGKIYFYLTKNQIYAFLTLKSNNSFRIIKTQANDKNKYSNFFSNEQNDLKEDVQILYQENFNMDEKDFPEWKFNFPYFKANLNGKEIKFNLETDKIEN</sequence>
<dbReference type="RefSeq" id="WP_265353583.1">
    <property type="nucleotide sequence ID" value="NZ_JAMQPL010000046.1"/>
</dbReference>
<dbReference type="EMBL" id="JAMQPM010000045">
    <property type="protein sequence ID" value="MCW7528501.1"/>
    <property type="molecule type" value="Genomic_DNA"/>
</dbReference>
<evidence type="ECO:0000313" key="2">
    <source>
        <dbReference type="EMBL" id="MCW7532364.1"/>
    </source>
</evidence>
<evidence type="ECO:0008006" key="5">
    <source>
        <dbReference type="Google" id="ProtNLM"/>
    </source>
</evidence>
<dbReference type="PROSITE" id="PS51257">
    <property type="entry name" value="PROKAR_LIPOPROTEIN"/>
    <property type="match status" value="1"/>
</dbReference>
<comment type="caution">
    <text evidence="2">The sequence shown here is derived from an EMBL/GenBank/DDBJ whole genome shotgun (WGS) entry which is preliminary data.</text>
</comment>
<evidence type="ECO:0000313" key="1">
    <source>
        <dbReference type="EMBL" id="MCW7528501.1"/>
    </source>
</evidence>
<reference evidence="2 4" key="1">
    <citation type="submission" date="2022-06" db="EMBL/GenBank/DDBJ databases">
        <title>Leptospira isolates from biofilms formed at urban environments.</title>
        <authorList>
            <person name="Ribeiro P.S."/>
            <person name="Sousa T."/>
            <person name="Carvalho N."/>
            <person name="Aburjaile F."/>
            <person name="Neves F."/>
            <person name="Oliveira D."/>
            <person name="Blanco L."/>
            <person name="Lima J."/>
            <person name="Costa F."/>
            <person name="Brenig B."/>
            <person name="Soares S."/>
            <person name="Ramos R."/>
            <person name="Goes-Neto A."/>
            <person name="Matiuzzi M."/>
            <person name="Azevedo V."/>
            <person name="Ristow P."/>
        </authorList>
    </citation>
    <scope>NUCLEOTIDE SEQUENCE</scope>
    <source>
        <strain evidence="1 4">VSF19</strain>
        <strain evidence="2">VSF20</strain>
    </source>
</reference>
<protein>
    <recommendedName>
        <fullName evidence="5">Lipoprotein</fullName>
    </recommendedName>
</protein>
<dbReference type="EMBL" id="JAMQPL010000046">
    <property type="protein sequence ID" value="MCW7532364.1"/>
    <property type="molecule type" value="Genomic_DNA"/>
</dbReference>
<organism evidence="2 3">
    <name type="scientific">Leptospira soteropolitanensis</name>
    <dbReference type="NCBI Taxonomy" id="2950025"/>
    <lineage>
        <taxon>Bacteria</taxon>
        <taxon>Pseudomonadati</taxon>
        <taxon>Spirochaetota</taxon>
        <taxon>Spirochaetia</taxon>
        <taxon>Leptospirales</taxon>
        <taxon>Leptospiraceae</taxon>
        <taxon>Leptospira</taxon>
    </lineage>
</organism>
<evidence type="ECO:0000313" key="4">
    <source>
        <dbReference type="Proteomes" id="UP001208912"/>
    </source>
</evidence>
<keyword evidence="4" id="KW-1185">Reference proteome</keyword>
<dbReference type="AlphaFoldDB" id="A0AAW5VMJ0"/>
<dbReference type="Proteomes" id="UP001208912">
    <property type="component" value="Unassembled WGS sequence"/>
</dbReference>
<evidence type="ECO:0000313" key="3">
    <source>
        <dbReference type="Proteomes" id="UP001208540"/>
    </source>
</evidence>
<gene>
    <name evidence="1" type="ORF">ND861_19245</name>
    <name evidence="2" type="ORF">ND862_19260</name>
</gene>
<name>A0AAW5VMJ0_9LEPT</name>
<proteinExistence type="predicted"/>